<comment type="caution">
    <text evidence="1">The sequence shown here is derived from an EMBL/GenBank/DDBJ whole genome shotgun (WGS) entry which is preliminary data.</text>
</comment>
<protein>
    <recommendedName>
        <fullName evidence="3">Na+-translocating membrane potential-generating system MpsC domain-containing protein</fullName>
    </recommendedName>
</protein>
<keyword evidence="2" id="KW-1185">Reference proteome</keyword>
<evidence type="ECO:0000313" key="2">
    <source>
        <dbReference type="Proteomes" id="UP001319882"/>
    </source>
</evidence>
<sequence>MSAVDKTISQLAGNRLGDITRMVAETNTGALARMDLRIQSTELQLEIDRGRRRMVLHAFIAGSDRDTLNELEALITDAADFIGTTPAALGIHLTLGVQP</sequence>
<evidence type="ECO:0000313" key="1">
    <source>
        <dbReference type="EMBL" id="MCB8889960.1"/>
    </source>
</evidence>
<organism evidence="1 2">
    <name type="scientific">Vreelandella malpeensis</name>
    <dbReference type="NCBI Taxonomy" id="1172368"/>
    <lineage>
        <taxon>Bacteria</taxon>
        <taxon>Pseudomonadati</taxon>
        <taxon>Pseudomonadota</taxon>
        <taxon>Gammaproteobacteria</taxon>
        <taxon>Oceanospirillales</taxon>
        <taxon>Halomonadaceae</taxon>
        <taxon>Vreelandella</taxon>
    </lineage>
</organism>
<dbReference type="RefSeq" id="WP_227390626.1">
    <property type="nucleotide sequence ID" value="NZ_JBHSCJ010000002.1"/>
</dbReference>
<dbReference type="Proteomes" id="UP001319882">
    <property type="component" value="Unassembled WGS sequence"/>
</dbReference>
<accession>A0ABS8DUR4</accession>
<reference evidence="1 2" key="1">
    <citation type="journal article" date="2021" name="Sci. Rep.">
        <title>Genome analysis of a halophilic bacterium Halomonas malpeensis YU-PRIM-29(T) reveals its exopolysaccharide and pigment producing capabilities.</title>
        <authorList>
            <person name="Athmika"/>
            <person name="Ghate S.D."/>
            <person name="Arun A.B."/>
            <person name="Rao S.S."/>
            <person name="Kumar S.T.A."/>
            <person name="Kandiyil M.K."/>
            <person name="Saptami K."/>
            <person name="Rekha P.D."/>
        </authorList>
    </citation>
    <scope>NUCLEOTIDE SEQUENCE [LARGE SCALE GENOMIC DNA]</scope>
    <source>
        <strain evidence="2">prim 29</strain>
    </source>
</reference>
<gene>
    <name evidence="1" type="ORF">GEV37_12635</name>
</gene>
<evidence type="ECO:0008006" key="3">
    <source>
        <dbReference type="Google" id="ProtNLM"/>
    </source>
</evidence>
<dbReference type="EMBL" id="WHVL01000005">
    <property type="protein sequence ID" value="MCB8889960.1"/>
    <property type="molecule type" value="Genomic_DNA"/>
</dbReference>
<name>A0ABS8DUR4_9GAMM</name>
<proteinExistence type="predicted"/>